<dbReference type="AlphaFoldDB" id="A0A395MEJ1"/>
<dbReference type="GO" id="GO:0031966">
    <property type="term" value="C:mitochondrial membrane"/>
    <property type="evidence" value="ECO:0007669"/>
    <property type="project" value="UniProtKB-SubCell"/>
</dbReference>
<dbReference type="EMBL" id="PXXK01000311">
    <property type="protein sequence ID" value="RFN46266.1"/>
    <property type="molecule type" value="Genomic_DNA"/>
</dbReference>
<dbReference type="GO" id="GO:0008495">
    <property type="term" value="F:protoheme IX farnesyltransferase activity"/>
    <property type="evidence" value="ECO:0007669"/>
    <property type="project" value="InterPro"/>
</dbReference>
<dbReference type="PROSITE" id="PS00943">
    <property type="entry name" value="UBIA"/>
    <property type="match status" value="1"/>
</dbReference>
<reference evidence="15 16" key="1">
    <citation type="journal article" date="2018" name="PLoS Pathog.">
        <title>Evolution of structural diversity of trichothecenes, a family of toxins produced by plant pathogenic and entomopathogenic fungi.</title>
        <authorList>
            <person name="Proctor R.H."/>
            <person name="McCormick S.P."/>
            <person name="Kim H.S."/>
            <person name="Cardoza R.E."/>
            <person name="Stanley A.M."/>
            <person name="Lindo L."/>
            <person name="Kelly A."/>
            <person name="Brown D.W."/>
            <person name="Lee T."/>
            <person name="Vaughan M.M."/>
            <person name="Alexander N.J."/>
            <person name="Busman M."/>
            <person name="Gutierrez S."/>
        </authorList>
    </citation>
    <scope>NUCLEOTIDE SEQUENCE [LARGE SCALE GENOMIC DNA]</scope>
    <source>
        <strain evidence="15 16">NRRL 13405</strain>
    </source>
</reference>
<dbReference type="PANTHER" id="PTHR43448:SF2">
    <property type="entry name" value="PROTOHEME IX FARNESYLTRANSFERASE, MITOCHONDRIAL"/>
    <property type="match status" value="1"/>
</dbReference>
<evidence type="ECO:0000256" key="6">
    <source>
        <dbReference type="ARBA" id="ARBA00022946"/>
    </source>
</evidence>
<dbReference type="GO" id="GO:0006784">
    <property type="term" value="P:heme A biosynthetic process"/>
    <property type="evidence" value="ECO:0007669"/>
    <property type="project" value="TreeGrafter"/>
</dbReference>
<feature type="transmembrane region" description="Helical" evidence="14">
    <location>
        <begin position="291"/>
        <end position="312"/>
    </location>
</feature>
<evidence type="ECO:0000256" key="3">
    <source>
        <dbReference type="ARBA" id="ARBA00016335"/>
    </source>
</evidence>
<dbReference type="InterPro" id="IPR044878">
    <property type="entry name" value="UbiA_sf"/>
</dbReference>
<evidence type="ECO:0000256" key="1">
    <source>
        <dbReference type="ARBA" id="ARBA00004013"/>
    </source>
</evidence>
<evidence type="ECO:0000256" key="10">
    <source>
        <dbReference type="ARBA" id="ARBA00023136"/>
    </source>
</evidence>
<dbReference type="FunFam" id="1.10.357.140:FF:000004">
    <property type="entry name" value="Protoheme IX farnesyltransferase, mitochondrial"/>
    <property type="match status" value="1"/>
</dbReference>
<dbReference type="InterPro" id="IPR000537">
    <property type="entry name" value="UbiA_prenyltransferase"/>
</dbReference>
<feature type="transmembrane region" description="Helical" evidence="14">
    <location>
        <begin position="436"/>
        <end position="454"/>
    </location>
</feature>
<evidence type="ECO:0000256" key="2">
    <source>
        <dbReference type="ARBA" id="ARBA00004225"/>
    </source>
</evidence>
<keyword evidence="5 14" id="KW-0812">Transmembrane</keyword>
<evidence type="ECO:0000256" key="8">
    <source>
        <dbReference type="ARBA" id="ARBA00023128"/>
    </source>
</evidence>
<evidence type="ECO:0000256" key="12">
    <source>
        <dbReference type="PIRNR" id="PIRNR001773"/>
    </source>
</evidence>
<keyword evidence="4 12" id="KW-0808">Transferase</keyword>
<keyword evidence="8 12" id="KW-0496">Mitochondrion</keyword>
<feature type="transmembrane region" description="Helical" evidence="14">
    <location>
        <begin position="238"/>
        <end position="260"/>
    </location>
</feature>
<keyword evidence="7 14" id="KW-1133">Transmembrane helix</keyword>
<dbReference type="InterPro" id="IPR030470">
    <property type="entry name" value="UbiA_prenylTrfase_CS"/>
</dbReference>
<feature type="transmembrane region" description="Helical" evidence="14">
    <location>
        <begin position="332"/>
        <end position="353"/>
    </location>
</feature>
<name>A0A395MEJ1_9HYPO</name>
<dbReference type="OrthoDB" id="5211at2759"/>
<sequence>MRPPRCLFPAAEILLKAPAPTGRRCMSSAAAFQPPRIVATTQWKGYGFFLSNRLFDRSTCLDFVILRKANGIRSTSASATGSTLSSSTTNSSSAQTEQDIAPHRKRQAQRREKAAAEAAARGEKPLPPDASSLLATHAASQSSSGRRYLSACLSLSKPRLTMLVVLTAMATYALYPVPEMLSPSTTETPSLSPLTLLFLTIGTTLCSASANALNMLYEPSTDAKMTRTRNRPLVRNLISKRSAVLFAILSGFVGTGALYFGVNPTVSGLGFANIVIYAGMYTPLKAVTAFNTWIGAVVGGIPPLMGWAAAAGETATKDGSWRELLFASDGSSIGGWVMAGLLFAWQFPHFMALSWPIREEYKKAGLRMLAWTNPARNGRVALRYSLVFIPLCLSLCAAGVTEWSFAVTSFPINAWLIRESVRFWRFEGERGSARGLFWASVWHLPGVMILALLHKKGMWSRVWRSVFGEEEGEWEEEELDEMVSMAVANTNSQKSIR</sequence>
<proteinExistence type="inferred from homology"/>
<dbReference type="CDD" id="cd13957">
    <property type="entry name" value="PT_UbiA_Cox10"/>
    <property type="match status" value="1"/>
</dbReference>
<gene>
    <name evidence="15" type="ORF">FIE12Z_9501</name>
</gene>
<feature type="transmembrane region" description="Helical" evidence="14">
    <location>
        <begin position="197"/>
        <end position="217"/>
    </location>
</feature>
<dbReference type="HAMAP" id="MF_00154">
    <property type="entry name" value="CyoE_CtaB"/>
    <property type="match status" value="1"/>
</dbReference>
<protein>
    <recommendedName>
        <fullName evidence="3 12">Protoheme IX farnesyltransferase, mitochondrial</fullName>
        <ecNumber evidence="12">2.5.1.-</ecNumber>
    </recommendedName>
    <alternativeName>
        <fullName evidence="11 12">Heme O synthase</fullName>
    </alternativeName>
</protein>
<evidence type="ECO:0000256" key="13">
    <source>
        <dbReference type="SAM" id="MobiDB-lite"/>
    </source>
</evidence>
<comment type="subcellular location">
    <subcellularLocation>
        <location evidence="2">Mitochondrion membrane</location>
        <topology evidence="2">Multi-pass membrane protein</topology>
    </subcellularLocation>
</comment>
<organism evidence="15 16">
    <name type="scientific">Fusarium flagelliforme</name>
    <dbReference type="NCBI Taxonomy" id="2675880"/>
    <lineage>
        <taxon>Eukaryota</taxon>
        <taxon>Fungi</taxon>
        <taxon>Dikarya</taxon>
        <taxon>Ascomycota</taxon>
        <taxon>Pezizomycotina</taxon>
        <taxon>Sordariomycetes</taxon>
        <taxon>Hypocreomycetidae</taxon>
        <taxon>Hypocreales</taxon>
        <taxon>Nectriaceae</taxon>
        <taxon>Fusarium</taxon>
        <taxon>Fusarium incarnatum-equiseti species complex</taxon>
    </lineage>
</organism>
<feature type="compositionally biased region" description="Low complexity" evidence="13">
    <location>
        <begin position="76"/>
        <end position="96"/>
    </location>
</feature>
<evidence type="ECO:0000313" key="15">
    <source>
        <dbReference type="EMBL" id="RFN46266.1"/>
    </source>
</evidence>
<feature type="region of interest" description="Disordered" evidence="13">
    <location>
        <begin position="76"/>
        <end position="137"/>
    </location>
</feature>
<dbReference type="InterPro" id="IPR016315">
    <property type="entry name" value="Protohaem_IX_farnesylTrfase_mt"/>
</dbReference>
<accession>A0A395MEJ1</accession>
<dbReference type="Proteomes" id="UP000265631">
    <property type="component" value="Unassembled WGS sequence"/>
</dbReference>
<comment type="caution">
    <text evidence="15">The sequence shown here is derived from an EMBL/GenBank/DDBJ whole genome shotgun (WGS) entry which is preliminary data.</text>
</comment>
<keyword evidence="6" id="KW-0809">Transit peptide</keyword>
<feature type="transmembrane region" description="Helical" evidence="14">
    <location>
        <begin position="160"/>
        <end position="177"/>
    </location>
</feature>
<feature type="transmembrane region" description="Helical" evidence="14">
    <location>
        <begin position="386"/>
        <end position="416"/>
    </location>
</feature>
<dbReference type="STRING" id="2594813.A0A395MEJ1"/>
<comment type="function">
    <text evidence="1 12">Converts protoheme IX and farnesyl diphosphate to heme O.</text>
</comment>
<dbReference type="PIRSF" id="PIRSF001773">
    <property type="entry name" value="COX10"/>
    <property type="match status" value="1"/>
</dbReference>
<keyword evidence="10 12" id="KW-0472">Membrane</keyword>
<evidence type="ECO:0000256" key="7">
    <source>
        <dbReference type="ARBA" id="ARBA00022989"/>
    </source>
</evidence>
<comment type="similarity">
    <text evidence="12">Belongs to the ubiA prenyltransferase family.</text>
</comment>
<dbReference type="PANTHER" id="PTHR43448">
    <property type="entry name" value="PROTOHEME IX FARNESYLTRANSFERASE, MITOCHONDRIAL"/>
    <property type="match status" value="1"/>
</dbReference>
<dbReference type="InterPro" id="IPR006369">
    <property type="entry name" value="Protohaem_IX_farnesylTrfase"/>
</dbReference>
<dbReference type="EC" id="2.5.1.-" evidence="12"/>
<dbReference type="Pfam" id="PF01040">
    <property type="entry name" value="UbiA"/>
    <property type="match status" value="1"/>
</dbReference>
<feature type="compositionally biased region" description="Basic and acidic residues" evidence="13">
    <location>
        <begin position="109"/>
        <end position="126"/>
    </location>
</feature>
<evidence type="ECO:0000256" key="14">
    <source>
        <dbReference type="SAM" id="Phobius"/>
    </source>
</evidence>
<evidence type="ECO:0000256" key="5">
    <source>
        <dbReference type="ARBA" id="ARBA00022692"/>
    </source>
</evidence>
<keyword evidence="9 12" id="KW-0350">Heme biosynthesis</keyword>
<feature type="transmembrane region" description="Helical" evidence="14">
    <location>
        <begin position="266"/>
        <end position="284"/>
    </location>
</feature>
<evidence type="ECO:0000256" key="11">
    <source>
        <dbReference type="ARBA" id="ARBA00030253"/>
    </source>
</evidence>
<evidence type="ECO:0000256" key="4">
    <source>
        <dbReference type="ARBA" id="ARBA00022679"/>
    </source>
</evidence>
<keyword evidence="16" id="KW-1185">Reference proteome</keyword>
<evidence type="ECO:0000313" key="16">
    <source>
        <dbReference type="Proteomes" id="UP000265631"/>
    </source>
</evidence>
<evidence type="ECO:0000256" key="9">
    <source>
        <dbReference type="ARBA" id="ARBA00023133"/>
    </source>
</evidence>
<dbReference type="Gene3D" id="1.10.357.140">
    <property type="entry name" value="UbiA prenyltransferase"/>
    <property type="match status" value="1"/>
</dbReference>
<dbReference type="NCBIfam" id="TIGR01473">
    <property type="entry name" value="cyoE_ctaB"/>
    <property type="match status" value="1"/>
</dbReference>